<evidence type="ECO:0000313" key="1">
    <source>
        <dbReference type="EMBL" id="EFC51417.1"/>
    </source>
</evidence>
<evidence type="ECO:0008006" key="3">
    <source>
        <dbReference type="Google" id="ProtNLM"/>
    </source>
</evidence>
<dbReference type="Proteomes" id="UP000004621">
    <property type="component" value="Unassembled WGS sequence"/>
</dbReference>
<dbReference type="InterPro" id="IPR021398">
    <property type="entry name" value="DUF3037"/>
</dbReference>
<proteinExistence type="predicted"/>
<accession>A0A9W5IPL4</accession>
<name>A0A9W5IPL4_NEISU</name>
<protein>
    <recommendedName>
        <fullName evidence="3">DUF3037 domain-containing protein</fullName>
    </recommendedName>
</protein>
<comment type="caution">
    <text evidence="1">The sequence shown here is derived from an EMBL/GenBank/DDBJ whole genome shotgun (WGS) entry which is preliminary data.</text>
</comment>
<dbReference type="AlphaFoldDB" id="A0A9W5IPL4"/>
<dbReference type="RefSeq" id="WP_004520690.1">
    <property type="nucleotide sequence ID" value="NZ_ACEO02000011.1"/>
</dbReference>
<gene>
    <name evidence="1" type="ORF">NEISUBOT_05144</name>
</gene>
<dbReference type="Pfam" id="PF11236">
    <property type="entry name" value="DUF3037"/>
    <property type="match status" value="1"/>
</dbReference>
<reference evidence="1 2" key="1">
    <citation type="submission" date="2010-01" db="EMBL/GenBank/DDBJ databases">
        <authorList>
            <person name="Weinstock G."/>
            <person name="Sodergren E."/>
            <person name="Clifton S."/>
            <person name="Fulton L."/>
            <person name="Fulton B."/>
            <person name="Courtney L."/>
            <person name="Fronick C."/>
            <person name="Harrison M."/>
            <person name="Strong C."/>
            <person name="Farmer C."/>
            <person name="Delahaunty K."/>
            <person name="Markovic C."/>
            <person name="Hall O."/>
            <person name="Minx P."/>
            <person name="Tomlinson C."/>
            <person name="Mitreva M."/>
            <person name="Nelson J."/>
            <person name="Hou S."/>
            <person name="Wollam A."/>
            <person name="Pepin K.H."/>
            <person name="Johnson M."/>
            <person name="Bhonagiri V."/>
            <person name="Nash W.E."/>
            <person name="Warren W."/>
            <person name="Chinwalla A."/>
            <person name="Mardis E.R."/>
            <person name="Wilson R.K."/>
        </authorList>
    </citation>
    <scope>NUCLEOTIDE SEQUENCE [LARGE SCALE GENOMIC DNA]</scope>
    <source>
        <strain evidence="1 2">NJ9703</strain>
    </source>
</reference>
<evidence type="ECO:0000313" key="2">
    <source>
        <dbReference type="Proteomes" id="UP000004621"/>
    </source>
</evidence>
<organism evidence="1 2">
    <name type="scientific">Neisseria subflava NJ9703</name>
    <dbReference type="NCBI Taxonomy" id="546268"/>
    <lineage>
        <taxon>Bacteria</taxon>
        <taxon>Pseudomonadati</taxon>
        <taxon>Pseudomonadota</taxon>
        <taxon>Betaproteobacteria</taxon>
        <taxon>Neisseriales</taxon>
        <taxon>Neisseriaceae</taxon>
        <taxon>Neisseria</taxon>
    </lineage>
</organism>
<sequence>MNQYAMRFAVIRFMPYVQTREFANIGIIITHPQSGYFDFKIEHRYGRLSRFFRHFEPSIYKAATHAFAEELQRIRNLAAHSTPDQIRAMLDHLTRPREALIMATQPGVTLASDREQELNRLFDYFVAHSFAKNQPEVELTRQIQAMLKPLRTVYPFKESTIGDPSGFHASIPLVQKAENGEIRKIIKPIYFGQKDPADIYHKSDKWLASIKRLRRSGYIDRSEILFAYEPPEHPDKAHKRHCLTYWATWRSNVYSLPATRTTQSSETLPATNSPQDRPHYAGFLFFAV</sequence>
<dbReference type="EMBL" id="ACEO02000011">
    <property type="protein sequence ID" value="EFC51417.1"/>
    <property type="molecule type" value="Genomic_DNA"/>
</dbReference>